<proteinExistence type="predicted"/>
<gene>
    <name evidence="2" type="ORF">KSX_66330</name>
</gene>
<evidence type="ECO:0000256" key="1">
    <source>
        <dbReference type="SAM" id="Coils"/>
    </source>
</evidence>
<protein>
    <submittedName>
        <fullName evidence="2">Uncharacterized protein</fullName>
    </submittedName>
</protein>
<keyword evidence="3" id="KW-1185">Reference proteome</keyword>
<evidence type="ECO:0000313" key="3">
    <source>
        <dbReference type="Proteomes" id="UP000612362"/>
    </source>
</evidence>
<sequence>MTILPGGHQTIYCCARTTPLTPEEVETILANIPRWEALLVNPKYHRRLRQEYEKAQTRLRLLEDLMLDAQVELEQADISALQIHLSVDQSLSKESTE</sequence>
<organism evidence="2 3">
    <name type="scientific">Ktedonospora formicarum</name>
    <dbReference type="NCBI Taxonomy" id="2778364"/>
    <lineage>
        <taxon>Bacteria</taxon>
        <taxon>Bacillati</taxon>
        <taxon>Chloroflexota</taxon>
        <taxon>Ktedonobacteria</taxon>
        <taxon>Ktedonobacterales</taxon>
        <taxon>Ktedonobacteraceae</taxon>
        <taxon>Ktedonospora</taxon>
    </lineage>
</organism>
<feature type="coiled-coil region" evidence="1">
    <location>
        <begin position="45"/>
        <end position="72"/>
    </location>
</feature>
<keyword evidence="1" id="KW-0175">Coiled coil</keyword>
<dbReference type="Proteomes" id="UP000612362">
    <property type="component" value="Unassembled WGS sequence"/>
</dbReference>
<accession>A0A8J3MXE2</accession>
<comment type="caution">
    <text evidence="2">The sequence shown here is derived from an EMBL/GenBank/DDBJ whole genome shotgun (WGS) entry which is preliminary data.</text>
</comment>
<dbReference type="EMBL" id="BNJF01000004">
    <property type="protein sequence ID" value="GHO48470.1"/>
    <property type="molecule type" value="Genomic_DNA"/>
</dbReference>
<name>A0A8J3MXE2_9CHLR</name>
<evidence type="ECO:0000313" key="2">
    <source>
        <dbReference type="EMBL" id="GHO48470.1"/>
    </source>
</evidence>
<dbReference type="AlphaFoldDB" id="A0A8J3MXE2"/>
<reference evidence="2" key="1">
    <citation type="submission" date="2020-10" db="EMBL/GenBank/DDBJ databases">
        <title>Taxonomic study of unclassified bacteria belonging to the class Ktedonobacteria.</title>
        <authorList>
            <person name="Yabe S."/>
            <person name="Wang C.M."/>
            <person name="Zheng Y."/>
            <person name="Sakai Y."/>
            <person name="Cavaletti L."/>
            <person name="Monciardini P."/>
            <person name="Donadio S."/>
        </authorList>
    </citation>
    <scope>NUCLEOTIDE SEQUENCE</scope>
    <source>
        <strain evidence="2">SOSP1-1</strain>
    </source>
</reference>